<evidence type="ECO:0000313" key="2">
    <source>
        <dbReference type="EMBL" id="ANX10969.1"/>
    </source>
</evidence>
<reference evidence="2 3" key="1">
    <citation type="submission" date="2016-08" db="EMBL/GenBank/DDBJ databases">
        <title>Complete genome sequence of Fictibacillus arsenicus G25-54, a strain with toxicity to nematodes and a potential arsenic-resistance activity.</title>
        <authorList>
            <person name="Zheng Z."/>
        </authorList>
    </citation>
    <scope>NUCLEOTIDE SEQUENCE [LARGE SCALE GENOMIC DNA]</scope>
    <source>
        <strain evidence="2 3">G25-54</strain>
    </source>
</reference>
<feature type="transmembrane region" description="Helical" evidence="1">
    <location>
        <begin position="6"/>
        <end position="26"/>
    </location>
</feature>
<name>A0A1B1Z0Z5_9BACL</name>
<dbReference type="RefSeq" id="WP_066286379.1">
    <property type="nucleotide sequence ID" value="NZ_CP016761.1"/>
</dbReference>
<feature type="transmembrane region" description="Helical" evidence="1">
    <location>
        <begin position="47"/>
        <end position="65"/>
    </location>
</feature>
<evidence type="ECO:0000256" key="1">
    <source>
        <dbReference type="SAM" id="Phobius"/>
    </source>
</evidence>
<dbReference type="EMBL" id="CP016761">
    <property type="protein sequence ID" value="ANX10969.1"/>
    <property type="molecule type" value="Genomic_DNA"/>
</dbReference>
<accession>A0A1B1Z0Z5</accession>
<organism evidence="2 3">
    <name type="scientific">Fictibacillus arsenicus</name>
    <dbReference type="NCBI Taxonomy" id="255247"/>
    <lineage>
        <taxon>Bacteria</taxon>
        <taxon>Bacillati</taxon>
        <taxon>Bacillota</taxon>
        <taxon>Bacilli</taxon>
        <taxon>Bacillales</taxon>
        <taxon>Fictibacillaceae</taxon>
        <taxon>Fictibacillus</taxon>
    </lineage>
</organism>
<keyword evidence="1" id="KW-0812">Transmembrane</keyword>
<sequence length="69" mass="8112">MYRVQLGTIIGYVLITVCITSLIFLVSDIARYMNVIEIMIGKIFYSMRLIIVFITILIISVLFLFRNYR</sequence>
<protein>
    <submittedName>
        <fullName evidence="2">Uncharacterized protein</fullName>
    </submittedName>
</protein>
<proteinExistence type="predicted"/>
<keyword evidence="1" id="KW-0472">Membrane</keyword>
<dbReference type="KEGG" id="far:ABE41_003040"/>
<dbReference type="Proteomes" id="UP000077412">
    <property type="component" value="Chromosome"/>
</dbReference>
<keyword evidence="3" id="KW-1185">Reference proteome</keyword>
<evidence type="ECO:0000313" key="3">
    <source>
        <dbReference type="Proteomes" id="UP000077412"/>
    </source>
</evidence>
<keyword evidence="1" id="KW-1133">Transmembrane helix</keyword>
<gene>
    <name evidence="2" type="ORF">ABE41_003040</name>
</gene>
<dbReference type="AlphaFoldDB" id="A0A1B1Z0Z5"/>